<keyword evidence="6 7" id="KW-0413">Isomerase</keyword>
<evidence type="ECO:0000256" key="4">
    <source>
        <dbReference type="ARBA" id="ARBA00012546"/>
    </source>
</evidence>
<dbReference type="PATRIC" id="fig|1341156.4.peg.1407"/>
<gene>
    <name evidence="7" type="primary">uxaC</name>
    <name evidence="8" type="ORF">RASY3_04935</name>
</gene>
<dbReference type="SUPFAM" id="SSF51556">
    <property type="entry name" value="Metallo-dependent hydrolases"/>
    <property type="match status" value="1"/>
</dbReference>
<name>A0A011V1F9_RUMAL</name>
<dbReference type="PANTHER" id="PTHR30068">
    <property type="entry name" value="URONATE ISOMERASE"/>
    <property type="match status" value="1"/>
</dbReference>
<dbReference type="UniPathway" id="UPA00246"/>
<dbReference type="GO" id="GO:0042840">
    <property type="term" value="P:D-glucuronate catabolic process"/>
    <property type="evidence" value="ECO:0007669"/>
    <property type="project" value="TreeGrafter"/>
</dbReference>
<dbReference type="NCBIfam" id="NF002794">
    <property type="entry name" value="PRK02925.1"/>
    <property type="match status" value="1"/>
</dbReference>
<keyword evidence="9" id="KW-1185">Reference proteome</keyword>
<organism evidence="8 9">
    <name type="scientific">Ruminococcus albus SY3</name>
    <dbReference type="NCBI Taxonomy" id="1341156"/>
    <lineage>
        <taxon>Bacteria</taxon>
        <taxon>Bacillati</taxon>
        <taxon>Bacillota</taxon>
        <taxon>Clostridia</taxon>
        <taxon>Eubacteriales</taxon>
        <taxon>Oscillospiraceae</taxon>
        <taxon>Ruminococcus</taxon>
    </lineage>
</organism>
<comment type="catalytic activity">
    <reaction evidence="7">
        <text>aldehydo-D-galacturonate = keto-D-tagaturonate</text>
        <dbReference type="Rhea" id="RHEA:27702"/>
        <dbReference type="ChEBI" id="CHEBI:12952"/>
        <dbReference type="ChEBI" id="CHEBI:17886"/>
    </reaction>
</comment>
<evidence type="ECO:0000256" key="6">
    <source>
        <dbReference type="ARBA" id="ARBA00023235"/>
    </source>
</evidence>
<evidence type="ECO:0000256" key="5">
    <source>
        <dbReference type="ARBA" id="ARBA00020555"/>
    </source>
</evidence>
<dbReference type="InterPro" id="IPR032466">
    <property type="entry name" value="Metal_Hydrolase"/>
</dbReference>
<comment type="pathway">
    <text evidence="2 7">Carbohydrate metabolism; pentose and glucuronate interconversion.</text>
</comment>
<dbReference type="GO" id="GO:0019698">
    <property type="term" value="P:D-galacturonate catabolic process"/>
    <property type="evidence" value="ECO:0007669"/>
    <property type="project" value="TreeGrafter"/>
</dbReference>
<evidence type="ECO:0000256" key="1">
    <source>
        <dbReference type="ARBA" id="ARBA00001165"/>
    </source>
</evidence>
<reference evidence="8 9" key="1">
    <citation type="submission" date="2013-06" db="EMBL/GenBank/DDBJ databases">
        <title>Rumen cellulosomics: divergent fiber-degrading strategies revealed by comparative genome-wide analysis of six Ruminococcal strains.</title>
        <authorList>
            <person name="Dassa B."/>
            <person name="Borovok I."/>
            <person name="Lamed R."/>
            <person name="Flint H."/>
            <person name="Yeoman C.J."/>
            <person name="White B."/>
            <person name="Bayer E.A."/>
        </authorList>
    </citation>
    <scope>NUCLEOTIDE SEQUENCE [LARGE SCALE GENOMIC DNA]</scope>
    <source>
        <strain evidence="8 9">SY3</strain>
    </source>
</reference>
<protein>
    <recommendedName>
        <fullName evidence="5 7">Uronate isomerase</fullName>
        <ecNumber evidence="4 7">5.3.1.12</ecNumber>
    </recommendedName>
    <alternativeName>
        <fullName evidence="7">Glucuronate isomerase</fullName>
    </alternativeName>
    <alternativeName>
        <fullName evidence="7">Uronic isomerase</fullName>
    </alternativeName>
</protein>
<comment type="caution">
    <text evidence="8">The sequence shown here is derived from an EMBL/GenBank/DDBJ whole genome shotgun (WGS) entry which is preliminary data.</text>
</comment>
<dbReference type="HAMAP" id="MF_00675">
    <property type="entry name" value="UxaC"/>
    <property type="match status" value="1"/>
</dbReference>
<evidence type="ECO:0000313" key="8">
    <source>
        <dbReference type="EMBL" id="EXM39292.1"/>
    </source>
</evidence>
<sequence length="471" mass="53904">MDNTKRAFMDKDFLLDTEEARILFHKYAEDMPIIDYHCHIDPKDIAEDRNFDSITELWLGGDHYKWRAMRQCGIAEKYITGKEDSRERFRLWCRTLSQAVGSPLYHWSHLELQRYFDCDLPICKKNADRIFDLCNAKLQSGELSAKKIIRMSKVKVVGTTDDPCDDLKWHKTISEDKSLGCRVIPTFRPDKVLLIEDGGFGDYVSALGKAAGVDVNSFEDLKKALSARIDFFAGMGCKSSDQSTVMFPCDRISEAECERIFRNGMANETVAEEERLGFITEVMLFLGKEYRRHGWVMQLHFGVARNTNSRMFEAVGRDTGFDRIHSDAPIESLAAFLDELDKTDSLPKTVLYSLDPSMNTALDVLAKCFNEEGVCGKVQHGAAWWFNDNLGGMKDHLRSLCEQGVLGNFIGMLTDSRCMLSYTRHEYFRRILCAYIGRLCADGELYWDEENLGEIVKNVSFNNAMKFFGME</sequence>
<evidence type="ECO:0000313" key="9">
    <source>
        <dbReference type="Proteomes" id="UP000021369"/>
    </source>
</evidence>
<dbReference type="InterPro" id="IPR003766">
    <property type="entry name" value="Uronate_isomerase"/>
</dbReference>
<accession>A0A011V1F9</accession>
<dbReference type="GO" id="GO:0008880">
    <property type="term" value="F:glucuronate isomerase activity"/>
    <property type="evidence" value="ECO:0007669"/>
    <property type="project" value="UniProtKB-UniRule"/>
</dbReference>
<dbReference type="PANTHER" id="PTHR30068:SF4">
    <property type="entry name" value="URONATE ISOMERASE"/>
    <property type="match status" value="1"/>
</dbReference>
<evidence type="ECO:0000256" key="3">
    <source>
        <dbReference type="ARBA" id="ARBA00008397"/>
    </source>
</evidence>
<dbReference type="AlphaFoldDB" id="A0A011V1F9"/>
<dbReference type="Pfam" id="PF02614">
    <property type="entry name" value="UxaC"/>
    <property type="match status" value="1"/>
</dbReference>
<dbReference type="OrthoDB" id="9766564at2"/>
<comment type="catalytic activity">
    <reaction evidence="1 7">
        <text>D-glucuronate = D-fructuronate</text>
        <dbReference type="Rhea" id="RHEA:13049"/>
        <dbReference type="ChEBI" id="CHEBI:58720"/>
        <dbReference type="ChEBI" id="CHEBI:59863"/>
        <dbReference type="EC" id="5.3.1.12"/>
    </reaction>
</comment>
<dbReference type="EMBL" id="JEOB01000002">
    <property type="protein sequence ID" value="EXM39292.1"/>
    <property type="molecule type" value="Genomic_DNA"/>
</dbReference>
<proteinExistence type="inferred from homology"/>
<evidence type="ECO:0000256" key="2">
    <source>
        <dbReference type="ARBA" id="ARBA00004892"/>
    </source>
</evidence>
<dbReference type="EC" id="5.3.1.12" evidence="4 7"/>
<dbReference type="Gene3D" id="1.10.2020.10">
    <property type="entry name" value="uronate isomerase, domain 2, chain A"/>
    <property type="match status" value="1"/>
</dbReference>
<evidence type="ECO:0000256" key="7">
    <source>
        <dbReference type="HAMAP-Rule" id="MF_00675"/>
    </source>
</evidence>
<dbReference type="Gene3D" id="3.20.20.140">
    <property type="entry name" value="Metal-dependent hydrolases"/>
    <property type="match status" value="1"/>
</dbReference>
<comment type="similarity">
    <text evidence="3 7">Belongs to the metallo-dependent hydrolases superfamily. Uronate isomerase family.</text>
</comment>
<dbReference type="Proteomes" id="UP000021369">
    <property type="component" value="Unassembled WGS sequence"/>
</dbReference>